<keyword evidence="5" id="KW-0805">Transcription regulation</keyword>
<dbReference type="NCBIfam" id="NF001593">
    <property type="entry name" value="PRK00394.1-2"/>
    <property type="match status" value="1"/>
</dbReference>
<evidence type="ECO:0000313" key="7">
    <source>
        <dbReference type="Proteomes" id="UP001202674"/>
    </source>
</evidence>
<dbReference type="SUPFAM" id="SSF55945">
    <property type="entry name" value="TATA-box binding protein-like"/>
    <property type="match status" value="2"/>
</dbReference>
<name>A0AAE3FPB1_9EURY</name>
<gene>
    <name evidence="5" type="primary">tbp</name>
    <name evidence="6" type="ORF">AArcSt11_02945</name>
</gene>
<comment type="similarity">
    <text evidence="1 5">Belongs to the TBP family.</text>
</comment>
<dbReference type="GO" id="GO:0006352">
    <property type="term" value="P:DNA-templated transcription initiation"/>
    <property type="evidence" value="ECO:0007669"/>
    <property type="project" value="InterPro"/>
</dbReference>
<dbReference type="Pfam" id="PF00352">
    <property type="entry name" value="TBP"/>
    <property type="match status" value="2"/>
</dbReference>
<keyword evidence="2 5" id="KW-0677">Repeat</keyword>
<keyword evidence="3 5" id="KW-0238">DNA-binding</keyword>
<proteinExistence type="inferred from homology"/>
<dbReference type="InterPro" id="IPR012295">
    <property type="entry name" value="TBP_dom_sf"/>
</dbReference>
<evidence type="ECO:0000256" key="4">
    <source>
        <dbReference type="ARBA" id="ARBA00023163"/>
    </source>
</evidence>
<dbReference type="PANTHER" id="PTHR10126">
    <property type="entry name" value="TATA-BOX BINDING PROTEIN"/>
    <property type="match status" value="1"/>
</dbReference>
<comment type="function">
    <text evidence="5">General factor that plays a role in the activation of archaeal genes transcribed by RNA polymerase. Binds specifically to the TATA box promoter element which lies close to the position of transcription initiation.</text>
</comment>
<keyword evidence="4 5" id="KW-0804">Transcription</keyword>
<dbReference type="GO" id="GO:0003700">
    <property type="term" value="F:DNA-binding transcription factor activity"/>
    <property type="evidence" value="ECO:0007669"/>
    <property type="project" value="UniProtKB-UniRule"/>
</dbReference>
<evidence type="ECO:0000256" key="5">
    <source>
        <dbReference type="HAMAP-Rule" id="MF_00408"/>
    </source>
</evidence>
<reference evidence="6 7" key="1">
    <citation type="journal article" date="2022" name="Syst. Appl. Microbiol.">
        <title>Natronocalculus amylovorans gen. nov., sp. nov., and Natranaeroarchaeum aerophilus sp. nov., dominant culturable amylolytic natronoarchaea from hypersaline soda lakes in southwestern Siberia.</title>
        <authorList>
            <person name="Sorokin D.Y."/>
            <person name="Elcheninov A.G."/>
            <person name="Khizhniak T.V."/>
            <person name="Koenen M."/>
            <person name="Bale N.J."/>
            <person name="Damste J.S.S."/>
            <person name="Kublanov I.V."/>
        </authorList>
    </citation>
    <scope>NUCLEOTIDE SEQUENCE [LARGE SCALE GENOMIC DNA]</scope>
    <source>
        <strain evidence="6 7">AArc-St1-1</strain>
    </source>
</reference>
<organism evidence="6 7">
    <name type="scientific">Natranaeroarchaeum aerophilus</name>
    <dbReference type="NCBI Taxonomy" id="2917711"/>
    <lineage>
        <taxon>Archaea</taxon>
        <taxon>Methanobacteriati</taxon>
        <taxon>Methanobacteriota</taxon>
        <taxon>Stenosarchaea group</taxon>
        <taxon>Halobacteria</taxon>
        <taxon>Halobacteriales</taxon>
        <taxon>Natronoarchaeaceae</taxon>
        <taxon>Natranaeroarchaeum</taxon>
    </lineage>
</organism>
<evidence type="ECO:0000256" key="1">
    <source>
        <dbReference type="ARBA" id="ARBA00005560"/>
    </source>
</evidence>
<keyword evidence="7" id="KW-1185">Reference proteome</keyword>
<dbReference type="EMBL" id="JAKRVY010000001">
    <property type="protein sequence ID" value="MCL9812610.1"/>
    <property type="molecule type" value="Genomic_DNA"/>
</dbReference>
<dbReference type="InterPro" id="IPR000814">
    <property type="entry name" value="TBP"/>
</dbReference>
<dbReference type="AlphaFoldDB" id="A0AAE3FPB1"/>
<protein>
    <recommendedName>
        <fullName evidence="5">TATA-box-binding protein</fullName>
    </recommendedName>
    <alternativeName>
        <fullName evidence="5">Box A-binding protein</fullName>
        <shortName evidence="5">BAP</shortName>
    </alternativeName>
    <alternativeName>
        <fullName evidence="5">TATA sequence-binding protein</fullName>
        <shortName evidence="5">TBP</shortName>
    </alternativeName>
    <alternativeName>
        <fullName evidence="5">TATA-box factor</fullName>
    </alternativeName>
</protein>
<dbReference type="HAMAP" id="MF_00408">
    <property type="entry name" value="TATA_bind_prot_arch"/>
    <property type="match status" value="1"/>
</dbReference>
<dbReference type="GO" id="GO:0003677">
    <property type="term" value="F:DNA binding"/>
    <property type="evidence" value="ECO:0007669"/>
    <property type="project" value="UniProtKB-KW"/>
</dbReference>
<accession>A0AAE3FPB1</accession>
<comment type="caution">
    <text evidence="6">The sequence shown here is derived from an EMBL/GenBank/DDBJ whole genome shotgun (WGS) entry which is preliminary data.</text>
</comment>
<dbReference type="PRINTS" id="PR00686">
    <property type="entry name" value="TIFACTORIID"/>
</dbReference>
<evidence type="ECO:0000256" key="3">
    <source>
        <dbReference type="ARBA" id="ARBA00023125"/>
    </source>
</evidence>
<dbReference type="RefSeq" id="WP_250594463.1">
    <property type="nucleotide sequence ID" value="NZ_JAKRVY010000001.1"/>
</dbReference>
<evidence type="ECO:0000256" key="2">
    <source>
        <dbReference type="ARBA" id="ARBA00022737"/>
    </source>
</evidence>
<dbReference type="Proteomes" id="UP001202674">
    <property type="component" value="Unassembled WGS sequence"/>
</dbReference>
<dbReference type="Gene3D" id="3.30.310.10">
    <property type="entry name" value="TATA-Binding Protein"/>
    <property type="match status" value="2"/>
</dbReference>
<comment type="caution">
    <text evidence="5">Lacks conserved residue(s) required for the propagation of feature annotation.</text>
</comment>
<evidence type="ECO:0000313" key="6">
    <source>
        <dbReference type="EMBL" id="MCL9812610.1"/>
    </source>
</evidence>
<sequence>MSELQIVNIVGAGDLQQELDIEQVGRDIAVPYSEYDPSNYHGLYLRPVEDGPLITVYRSGKYIVTGPSSLEELYGTNEKFLTKLGELDGVGEFVDTGFAVQNIVSTAELDEHINLNALSISLGLEATEYEPEQFPGLIYRPAEYPVVLLVFATGKVVITGTADTEVARKGFEHLQSEMDFESA</sequence>